<evidence type="ECO:0000313" key="1">
    <source>
        <dbReference type="EnsemblMetazoa" id="tetur02g11850.1"/>
    </source>
</evidence>
<evidence type="ECO:0000313" key="2">
    <source>
        <dbReference type="Proteomes" id="UP000015104"/>
    </source>
</evidence>
<name>T1JXG4_TETUR</name>
<reference evidence="1" key="2">
    <citation type="submission" date="2015-06" db="UniProtKB">
        <authorList>
            <consortium name="EnsemblMetazoa"/>
        </authorList>
    </citation>
    <scope>IDENTIFICATION</scope>
</reference>
<dbReference type="HOGENOM" id="CLU_3016796_0_0_1"/>
<sequence>MRKALKTNAYFSPLASSFQVNLSICGNYSVIGKLKVYLMPVIKLGCHFVIVKMCNR</sequence>
<protein>
    <submittedName>
        <fullName evidence="1">Uncharacterized protein</fullName>
    </submittedName>
</protein>
<dbReference type="EnsemblMetazoa" id="tetur02g11850.1">
    <property type="protein sequence ID" value="tetur02g11850.1"/>
    <property type="gene ID" value="tetur02g11850"/>
</dbReference>
<proteinExistence type="predicted"/>
<dbReference type="AlphaFoldDB" id="T1JXG4"/>
<organism evidence="1 2">
    <name type="scientific">Tetranychus urticae</name>
    <name type="common">Two-spotted spider mite</name>
    <dbReference type="NCBI Taxonomy" id="32264"/>
    <lineage>
        <taxon>Eukaryota</taxon>
        <taxon>Metazoa</taxon>
        <taxon>Ecdysozoa</taxon>
        <taxon>Arthropoda</taxon>
        <taxon>Chelicerata</taxon>
        <taxon>Arachnida</taxon>
        <taxon>Acari</taxon>
        <taxon>Acariformes</taxon>
        <taxon>Trombidiformes</taxon>
        <taxon>Prostigmata</taxon>
        <taxon>Eleutherengona</taxon>
        <taxon>Raphignathae</taxon>
        <taxon>Tetranychoidea</taxon>
        <taxon>Tetranychidae</taxon>
        <taxon>Tetranychus</taxon>
    </lineage>
</organism>
<accession>T1JXG4</accession>
<keyword evidence="2" id="KW-1185">Reference proteome</keyword>
<dbReference type="Proteomes" id="UP000015104">
    <property type="component" value="Unassembled WGS sequence"/>
</dbReference>
<reference evidence="2" key="1">
    <citation type="submission" date="2011-08" db="EMBL/GenBank/DDBJ databases">
        <authorList>
            <person name="Rombauts S."/>
        </authorList>
    </citation>
    <scope>NUCLEOTIDE SEQUENCE</scope>
    <source>
        <strain evidence="2">London</strain>
    </source>
</reference>
<dbReference type="EMBL" id="CAEY01000828">
    <property type="status" value="NOT_ANNOTATED_CDS"/>
    <property type="molecule type" value="Genomic_DNA"/>
</dbReference>